<dbReference type="Proteomes" id="UP000694523">
    <property type="component" value="Unplaced"/>
</dbReference>
<protein>
    <recommendedName>
        <fullName evidence="14">Fibronectin type-III domain-containing protein</fullName>
    </recommendedName>
</protein>
<evidence type="ECO:0000256" key="10">
    <source>
        <dbReference type="ARBA" id="ARBA00023180"/>
    </source>
</evidence>
<dbReference type="AlphaFoldDB" id="A0A8C6WF32"/>
<name>A0A8C6WF32_9GOBI</name>
<reference evidence="15" key="2">
    <citation type="submission" date="2025-09" db="UniProtKB">
        <authorList>
            <consortium name="Ensembl"/>
        </authorList>
    </citation>
    <scope>IDENTIFICATION</scope>
</reference>
<dbReference type="PROSITE" id="PS01353">
    <property type="entry name" value="HEMATOPO_REC_L_F2"/>
    <property type="match status" value="1"/>
</dbReference>
<evidence type="ECO:0000259" key="14">
    <source>
        <dbReference type="PROSITE" id="PS50853"/>
    </source>
</evidence>
<dbReference type="SMART" id="SM00060">
    <property type="entry name" value="FN3"/>
    <property type="match status" value="3"/>
</dbReference>
<evidence type="ECO:0000256" key="2">
    <source>
        <dbReference type="ARBA" id="ARBA00008921"/>
    </source>
</evidence>
<dbReference type="InterPro" id="IPR013783">
    <property type="entry name" value="Ig-like_fold"/>
</dbReference>
<keyword evidence="16" id="KW-1185">Reference proteome</keyword>
<dbReference type="FunFam" id="2.60.40.10:FF:000524">
    <property type="entry name" value="Interleukin-6 receptor subunit beta"/>
    <property type="match status" value="1"/>
</dbReference>
<evidence type="ECO:0000256" key="11">
    <source>
        <dbReference type="ARBA" id="ARBA00023319"/>
    </source>
</evidence>
<dbReference type="SUPFAM" id="SSF48726">
    <property type="entry name" value="Immunoglobulin"/>
    <property type="match status" value="1"/>
</dbReference>
<keyword evidence="6 13" id="KW-1133">Transmembrane helix</keyword>
<evidence type="ECO:0000313" key="15">
    <source>
        <dbReference type="Ensembl" id="ENSNMLP00000002666.1"/>
    </source>
</evidence>
<keyword evidence="4" id="KW-0732">Signal</keyword>
<feature type="region of interest" description="Disordered" evidence="12">
    <location>
        <begin position="863"/>
        <end position="884"/>
    </location>
</feature>
<evidence type="ECO:0000256" key="12">
    <source>
        <dbReference type="SAM" id="MobiDB-lite"/>
    </source>
</evidence>
<comment type="subcellular location">
    <subcellularLocation>
        <location evidence="1">Membrane</location>
        <topology evidence="1">Single-pass type I membrane protein</topology>
    </subcellularLocation>
</comment>
<evidence type="ECO:0000256" key="3">
    <source>
        <dbReference type="ARBA" id="ARBA00022692"/>
    </source>
</evidence>
<evidence type="ECO:0000256" key="7">
    <source>
        <dbReference type="ARBA" id="ARBA00023136"/>
    </source>
</evidence>
<dbReference type="SUPFAM" id="SSF49265">
    <property type="entry name" value="Fibronectin type III"/>
    <property type="match status" value="3"/>
</dbReference>
<keyword evidence="3 13" id="KW-0812">Transmembrane</keyword>
<evidence type="ECO:0000256" key="9">
    <source>
        <dbReference type="ARBA" id="ARBA00023170"/>
    </source>
</evidence>
<proteinExistence type="inferred from homology"/>
<dbReference type="PANTHER" id="PTHR48423:SF1">
    <property type="entry name" value="INTERLEUKIN-27 RECEPTOR SUBUNIT ALPHA"/>
    <property type="match status" value="1"/>
</dbReference>
<keyword evidence="7 13" id="KW-0472">Membrane</keyword>
<feature type="region of interest" description="Disordered" evidence="12">
    <location>
        <begin position="327"/>
        <end position="347"/>
    </location>
</feature>
<feature type="domain" description="Fibronectin type-III" evidence="14">
    <location>
        <begin position="548"/>
        <end position="642"/>
    </location>
</feature>
<keyword evidence="5" id="KW-0677">Repeat</keyword>
<feature type="transmembrane region" description="Helical" evidence="13">
    <location>
        <begin position="646"/>
        <end position="667"/>
    </location>
</feature>
<evidence type="ECO:0000256" key="13">
    <source>
        <dbReference type="SAM" id="Phobius"/>
    </source>
</evidence>
<evidence type="ECO:0000256" key="1">
    <source>
        <dbReference type="ARBA" id="ARBA00004479"/>
    </source>
</evidence>
<organism evidence="15 16">
    <name type="scientific">Neogobius melanostomus</name>
    <name type="common">round goby</name>
    <dbReference type="NCBI Taxonomy" id="47308"/>
    <lineage>
        <taxon>Eukaryota</taxon>
        <taxon>Metazoa</taxon>
        <taxon>Chordata</taxon>
        <taxon>Craniata</taxon>
        <taxon>Vertebrata</taxon>
        <taxon>Euteleostomi</taxon>
        <taxon>Actinopterygii</taxon>
        <taxon>Neopterygii</taxon>
        <taxon>Teleostei</taxon>
        <taxon>Neoteleostei</taxon>
        <taxon>Acanthomorphata</taxon>
        <taxon>Gobiaria</taxon>
        <taxon>Gobiiformes</taxon>
        <taxon>Gobioidei</taxon>
        <taxon>Gobiidae</taxon>
        <taxon>Benthophilinae</taxon>
        <taxon>Neogobiini</taxon>
        <taxon>Neogobius</taxon>
    </lineage>
</organism>
<feature type="region of interest" description="Disordered" evidence="12">
    <location>
        <begin position="741"/>
        <end position="771"/>
    </location>
</feature>
<dbReference type="CDD" id="cd00063">
    <property type="entry name" value="FN3"/>
    <property type="match status" value="3"/>
</dbReference>
<dbReference type="InterPro" id="IPR003529">
    <property type="entry name" value="Hematopoietin_rcpt_Gp130_CS"/>
</dbReference>
<evidence type="ECO:0000256" key="8">
    <source>
        <dbReference type="ARBA" id="ARBA00023157"/>
    </source>
</evidence>
<feature type="compositionally biased region" description="Polar residues" evidence="12">
    <location>
        <begin position="787"/>
        <end position="811"/>
    </location>
</feature>
<keyword evidence="11" id="KW-0393">Immunoglobulin domain</keyword>
<evidence type="ECO:0000313" key="16">
    <source>
        <dbReference type="Proteomes" id="UP000694523"/>
    </source>
</evidence>
<dbReference type="Pfam" id="PF00041">
    <property type="entry name" value="fn3"/>
    <property type="match status" value="2"/>
</dbReference>
<dbReference type="PANTHER" id="PTHR48423">
    <property type="entry name" value="INTERLEUKIN-27 RECEPTOR SUBUNIT ALPHA"/>
    <property type="match status" value="1"/>
</dbReference>
<dbReference type="InterPro" id="IPR052672">
    <property type="entry name" value="Type1_Cytokine_Rcpt_Type2"/>
</dbReference>
<dbReference type="InterPro" id="IPR010457">
    <property type="entry name" value="IgC2-like_lig-bd"/>
</dbReference>
<comment type="similarity">
    <text evidence="2">Belongs to the type I cytokine receptor family. Type 2 subfamily.</text>
</comment>
<feature type="domain" description="Fibronectin type-III" evidence="14">
    <location>
        <begin position="241"/>
        <end position="340"/>
    </location>
</feature>
<dbReference type="Ensembl" id="ENSNMLT00000003061.1">
    <property type="protein sequence ID" value="ENSNMLP00000002666.1"/>
    <property type="gene ID" value="ENSNMLG00000001928.1"/>
</dbReference>
<keyword evidence="10" id="KW-0325">Glycoprotein</keyword>
<dbReference type="GO" id="GO:0005886">
    <property type="term" value="C:plasma membrane"/>
    <property type="evidence" value="ECO:0007669"/>
    <property type="project" value="UniProtKB-ARBA"/>
</dbReference>
<dbReference type="InterPro" id="IPR036116">
    <property type="entry name" value="FN3_sf"/>
</dbReference>
<sequence>MTFLNSITDVPCGTLSVALCFNNIIYLWWSILVADLNYFLIAPQSPQLQIGTNFTATCFIKNTIEVTADDLTWKLANKEIPKDKYRKINDTALNVTILVTEETSRWLFCFSKKNSVHVQLNSAKYSHGIYLKKGYLPEKPKNLTCIAYQKKNSISSIIHCQWEPKTLLELEKGILFSISLTFSHSYKTYNFSTNESSADITTDLFPNFMSVDIWVEAENALGKVESEHLTIEANSLIKTNPPSHINIISENIFPRSLLLNWTRPIGKTELNLIYEVRFTSEGSQNWSYVPPGDTNFDIQSFRLQNLQPDTVYITQVRCKNERDGYWSEWSNNSSKRTPADKPTSKPDVWQMSESEASDGHQVLFLSKEPELANGEIKGYQIRIQDYKEKRQKYYPILNTILVTAPNTESRSKQITKLKNVHLTDKTAHIVTVIAFNSEGNSPEATLVIPEKEHVPAPVQKLKVSPEGGKLCVEWSAPNSSRITEYVVQWASHNTFDWQREKKNVRKANIKGNLDRFVRYNVSVYPLYTDMEWIGKPTHIETYLEQGAPLSGPSKIISKPGCTEAHLMWEEIPVEKQRGFITNYTIFYTDGTKTEVPSDTFSYTLTNLARNTRYETWIMASNIKGSTNGSKHSFSTRIYAPGEIEGIVVAVSLCFLFVVVLAMLICIYKRDVIKKSFWPDIPNPGESTIGTWSPDYPVKAEIPSESCLSGISVLDVDVCDGKSVFEEDKSCLPLKKDKYMSEEHSSGIGGSSCMSSPRQSVSDSDEGGDMADTTASTVQYSSVVASSGYKGQTPSLQPQQAVFSRSESTQPLLESEEHPDMLPLEGSRQSQRFHHLGLSHCEGNSDNPNQLEMEAKALDFCPVEEDSEEMSADGQPDEWLASAPISSYMPQLGGYRQQ</sequence>
<reference evidence="15" key="1">
    <citation type="submission" date="2025-08" db="UniProtKB">
        <authorList>
            <consortium name="Ensembl"/>
        </authorList>
    </citation>
    <scope>IDENTIFICATION</scope>
</reference>
<dbReference type="PROSITE" id="PS50853">
    <property type="entry name" value="FN3"/>
    <property type="match status" value="2"/>
</dbReference>
<evidence type="ECO:0000256" key="5">
    <source>
        <dbReference type="ARBA" id="ARBA00022737"/>
    </source>
</evidence>
<dbReference type="Gene3D" id="2.60.40.10">
    <property type="entry name" value="Immunoglobulins"/>
    <property type="match status" value="6"/>
</dbReference>
<evidence type="ECO:0000256" key="6">
    <source>
        <dbReference type="ARBA" id="ARBA00022989"/>
    </source>
</evidence>
<dbReference type="GO" id="GO:0004896">
    <property type="term" value="F:cytokine receptor activity"/>
    <property type="evidence" value="ECO:0007669"/>
    <property type="project" value="InterPro"/>
</dbReference>
<dbReference type="InterPro" id="IPR003961">
    <property type="entry name" value="FN3_dom"/>
</dbReference>
<evidence type="ECO:0000256" key="4">
    <source>
        <dbReference type="ARBA" id="ARBA00022729"/>
    </source>
</evidence>
<dbReference type="Pfam" id="PF06328">
    <property type="entry name" value="Lep_receptor_Ig"/>
    <property type="match status" value="1"/>
</dbReference>
<accession>A0A8C6WF32</accession>
<keyword evidence="8" id="KW-1015">Disulfide bond</keyword>
<dbReference type="InterPro" id="IPR036179">
    <property type="entry name" value="Ig-like_dom_sf"/>
</dbReference>
<keyword evidence="9" id="KW-0675">Receptor</keyword>
<feature type="region of interest" description="Disordered" evidence="12">
    <location>
        <begin position="787"/>
        <end position="822"/>
    </location>
</feature>